<dbReference type="InterPro" id="IPR015590">
    <property type="entry name" value="Aldehyde_DH_dom"/>
</dbReference>
<dbReference type="EMBL" id="CP007806">
    <property type="protein sequence ID" value="AIG26857.1"/>
    <property type="molecule type" value="Genomic_DNA"/>
</dbReference>
<dbReference type="InterPro" id="IPR016163">
    <property type="entry name" value="Ald_DH_C"/>
</dbReference>
<dbReference type="eggNOG" id="COG1012">
    <property type="taxonomic scope" value="Bacteria"/>
</dbReference>
<evidence type="ECO:0000313" key="4">
    <source>
        <dbReference type="Proteomes" id="UP000005850"/>
    </source>
</evidence>
<dbReference type="STRING" id="1042163.BRLA_c025380"/>
<dbReference type="SUPFAM" id="SSF53720">
    <property type="entry name" value="ALDH-like"/>
    <property type="match status" value="1"/>
</dbReference>
<evidence type="ECO:0000259" key="2">
    <source>
        <dbReference type="Pfam" id="PF00171"/>
    </source>
</evidence>
<dbReference type="Gene3D" id="3.40.309.10">
    <property type="entry name" value="Aldehyde Dehydrogenase, Chain A, domain 2"/>
    <property type="match status" value="1"/>
</dbReference>
<dbReference type="InterPro" id="IPR013357">
    <property type="entry name" value="Acetaldehyde_DH_acetylating"/>
</dbReference>
<dbReference type="HOGENOM" id="CLU_028794_3_1_9"/>
<dbReference type="GO" id="GO:0016620">
    <property type="term" value="F:oxidoreductase activity, acting on the aldehyde or oxo group of donors, NAD or NADP as acceptor"/>
    <property type="evidence" value="ECO:0007669"/>
    <property type="project" value="InterPro"/>
</dbReference>
<dbReference type="Pfam" id="PF00171">
    <property type="entry name" value="Aldedh"/>
    <property type="match status" value="1"/>
</dbReference>
<dbReference type="Proteomes" id="UP000005850">
    <property type="component" value="Chromosome"/>
</dbReference>
<protein>
    <submittedName>
        <fullName evidence="3">Aldehyde-alcohol dehydrogenase</fullName>
    </submittedName>
</protein>
<reference evidence="3 4" key="1">
    <citation type="journal article" date="2011" name="J. Bacteriol.">
        <title>Genome sequence of Brevibacillus laterosporus LMG 15441, a pathogen of invertebrates.</title>
        <authorList>
            <person name="Djukic M."/>
            <person name="Poehlein A."/>
            <person name="Thurmer A."/>
            <person name="Daniel R."/>
        </authorList>
    </citation>
    <scope>NUCLEOTIDE SEQUENCE [LARGE SCALE GENOMIC DNA]</scope>
    <source>
        <strain evidence="3 4">LMG 15441</strain>
    </source>
</reference>
<dbReference type="CDD" id="cd07122">
    <property type="entry name" value="ALDH_F20_ACDH"/>
    <property type="match status" value="1"/>
</dbReference>
<proteinExistence type="predicted"/>
<accession>A0A075R2U1</accession>
<dbReference type="AlphaFoldDB" id="A0A075R2U1"/>
<dbReference type="Gene3D" id="3.40.605.10">
    <property type="entry name" value="Aldehyde Dehydrogenase, Chain A, domain 1"/>
    <property type="match status" value="1"/>
</dbReference>
<evidence type="ECO:0000313" key="3">
    <source>
        <dbReference type="EMBL" id="AIG26857.1"/>
    </source>
</evidence>
<dbReference type="InterPro" id="IPR016161">
    <property type="entry name" value="Ald_DH/histidinol_DH"/>
</dbReference>
<dbReference type="KEGG" id="blr:BRLA_c025380"/>
<dbReference type="InterPro" id="IPR016162">
    <property type="entry name" value="Ald_DH_N"/>
</dbReference>
<dbReference type="NCBIfam" id="TIGR02518">
    <property type="entry name" value="EutH_ACDH"/>
    <property type="match status" value="1"/>
</dbReference>
<feature type="domain" description="Aldehyde dehydrogenase" evidence="2">
    <location>
        <begin position="11"/>
        <end position="328"/>
    </location>
</feature>
<name>A0A075R2U1_BRELA</name>
<evidence type="ECO:0000256" key="1">
    <source>
        <dbReference type="ARBA" id="ARBA00023002"/>
    </source>
</evidence>
<organism evidence="3 4">
    <name type="scientific">Brevibacillus laterosporus LMG 15441</name>
    <dbReference type="NCBI Taxonomy" id="1042163"/>
    <lineage>
        <taxon>Bacteria</taxon>
        <taxon>Bacillati</taxon>
        <taxon>Bacillota</taxon>
        <taxon>Bacilli</taxon>
        <taxon>Bacillales</taxon>
        <taxon>Paenibacillaceae</taxon>
        <taxon>Brevibacillus</taxon>
    </lineage>
</organism>
<dbReference type="PANTHER" id="PTHR11699">
    <property type="entry name" value="ALDEHYDE DEHYDROGENASE-RELATED"/>
    <property type="match status" value="1"/>
</dbReference>
<sequence>MMLSDKDLLSVQEVRNLIKRSNTAQRTLSKMSQEQIDTIVKAVANAGVAHAERLAKLAVEETGFGIWEDKVIKNLFGSQVVYEHIKELKTIGILNEDTVKKVIEVGVPVGVIAGLIPSTNPTSTVLYKSLISMKAGNSIIFSPHPNAKKCILETIKIIREAIASASGPEDIVTCMEMPTIQGTNELMKHKDVQLILATGGSAMVKAAYSSGTPAIGVGSGNGPAFIDKSADLQNAVKRIFDSSTFDNGTICASEQSVVVERCMKEKVIAEFKKQGAYFLTPDEKEKVGRLIMRENGSMNPQIVGKSVQHIANLAKITVPANARLLIAEETEVGYKVAFSREKLAPILGFYTAESMEKACDLCEEILLHEGAGHTCIIHAQDEKVIRYFGLRQPVSRFLVNTPAALGGIGGTTNLVPALTLGCGAVGNNSTSDNVGPMNLINIRRIAYGVRELEALRPHQVACNTRGGFGVHDDLVNSIIQKVLLELKQSNCIS</sequence>
<keyword evidence="1" id="KW-0560">Oxidoreductase</keyword>
<gene>
    <name evidence="3" type="primary">adhE_1</name>
    <name evidence="3" type="ORF">BRLA_c025380</name>
</gene>
<keyword evidence="4" id="KW-1185">Reference proteome</keyword>
<dbReference type="RefSeq" id="WP_003336345.1">
    <property type="nucleotide sequence ID" value="NZ_CP007806.1"/>
</dbReference>